<proteinExistence type="predicted"/>
<evidence type="ECO:0000313" key="2">
    <source>
        <dbReference type="EMBL" id="QWG17067.1"/>
    </source>
</evidence>
<protein>
    <submittedName>
        <fullName evidence="2">Uncharacterized protein</fullName>
    </submittedName>
</protein>
<dbReference type="RefSeq" id="WP_215612724.1">
    <property type="nucleotide sequence ID" value="NZ_CP076135.1"/>
</dbReference>
<gene>
    <name evidence="2" type="ORF">KMZ68_19060</name>
</gene>
<feature type="transmembrane region" description="Helical" evidence="1">
    <location>
        <begin position="12"/>
        <end position="33"/>
    </location>
</feature>
<dbReference type="Proteomes" id="UP000680805">
    <property type="component" value="Chromosome"/>
</dbReference>
<sequence length="441" mass="48202">MDDHLPRAKERLRLGALILVHVVICCASLIRLADAGRAIAFEPALFHLFFDPARLHVAIAVVTGFSLVSAFFLFARFSFGFFVGFYFYTMILGYLWLSCFSDLNYDRLPAGLSAVASIIAFLLPALFISSPIRQVYTLSAAAFDRVLWAILALGAATILAGAAYDFRLVAIEDIYQFRDKLESPAILNYLTGITSSSLLPFCFAGFAVRRSWWGAGAALLLLLLLYPITLSKLALFTPLWLVAILLLSKLFEARIAVILSLAGPLLAVLILVVLFKAKAALLLSIVNHRMVAIPSIAMDIYNDFFSKHDLTYFCQISFLKRLVACPYSEPLSVVMSQTYGMGNFNASLLATEGIASVGLWFAPVSVFVCGLVIALGNRLSAGLPPSFVLTSGAILPHILLNVPLTTTLLTHGAAVLFLLWYLTPRSMFEQQQPKQPSLAGT</sequence>
<feature type="transmembrane region" description="Helical" evidence="1">
    <location>
        <begin position="253"/>
        <end position="275"/>
    </location>
</feature>
<feature type="transmembrane region" description="Helical" evidence="1">
    <location>
        <begin position="357"/>
        <end position="378"/>
    </location>
</feature>
<feature type="transmembrane region" description="Helical" evidence="1">
    <location>
        <begin position="186"/>
        <end position="208"/>
    </location>
</feature>
<dbReference type="KEGG" id="bsei:KMZ68_19060"/>
<organism evidence="2 3">
    <name type="scientific">Bradyrhizobium sediminis</name>
    <dbReference type="NCBI Taxonomy" id="2840469"/>
    <lineage>
        <taxon>Bacteria</taxon>
        <taxon>Pseudomonadati</taxon>
        <taxon>Pseudomonadota</taxon>
        <taxon>Alphaproteobacteria</taxon>
        <taxon>Hyphomicrobiales</taxon>
        <taxon>Nitrobacteraceae</taxon>
        <taxon>Bradyrhizobium</taxon>
    </lineage>
</organism>
<feature type="transmembrane region" description="Helical" evidence="1">
    <location>
        <begin position="53"/>
        <end position="74"/>
    </location>
</feature>
<feature type="transmembrane region" description="Helical" evidence="1">
    <location>
        <begin position="220"/>
        <end position="247"/>
    </location>
</feature>
<reference evidence="2" key="1">
    <citation type="submission" date="2021-06" db="EMBL/GenBank/DDBJ databases">
        <title>Bradyrhizobium sp. S2-11-2 Genome sequencing.</title>
        <authorList>
            <person name="Jin L."/>
        </authorList>
    </citation>
    <scope>NUCLEOTIDE SEQUENCE</scope>
    <source>
        <strain evidence="2">S2-11-2</strain>
    </source>
</reference>
<feature type="transmembrane region" description="Helical" evidence="1">
    <location>
        <begin position="398"/>
        <end position="422"/>
    </location>
</feature>
<keyword evidence="1" id="KW-0472">Membrane</keyword>
<name>A0A975RQP4_9BRAD</name>
<evidence type="ECO:0000256" key="1">
    <source>
        <dbReference type="SAM" id="Phobius"/>
    </source>
</evidence>
<dbReference type="AlphaFoldDB" id="A0A975RQP4"/>
<feature type="transmembrane region" description="Helical" evidence="1">
    <location>
        <begin position="147"/>
        <end position="166"/>
    </location>
</feature>
<feature type="transmembrane region" description="Helical" evidence="1">
    <location>
        <begin position="109"/>
        <end position="127"/>
    </location>
</feature>
<accession>A0A975RQP4</accession>
<dbReference type="EMBL" id="CP076135">
    <property type="protein sequence ID" value="QWG17067.1"/>
    <property type="molecule type" value="Genomic_DNA"/>
</dbReference>
<evidence type="ECO:0000313" key="3">
    <source>
        <dbReference type="Proteomes" id="UP000680805"/>
    </source>
</evidence>
<feature type="transmembrane region" description="Helical" evidence="1">
    <location>
        <begin position="79"/>
        <end position="97"/>
    </location>
</feature>
<keyword evidence="1" id="KW-1133">Transmembrane helix</keyword>
<keyword evidence="1" id="KW-0812">Transmembrane</keyword>